<sequence>MTRSKWQELESPGEVRAPCGCDLNSESTFHHSKGTEPHRKGEPDEGLNLAGEKATIRAGVQHCGPLTAKRGTN</sequence>
<dbReference type="GeneID" id="84593535"/>
<evidence type="ECO:0000256" key="1">
    <source>
        <dbReference type="SAM" id="MobiDB-lite"/>
    </source>
</evidence>
<gene>
    <name evidence="2" type="ORF">An16g08770</name>
</gene>
<feature type="region of interest" description="Disordered" evidence="1">
    <location>
        <begin position="1"/>
        <end position="20"/>
    </location>
</feature>
<organism evidence="2">
    <name type="scientific">Aspergillus niger</name>
    <dbReference type="NCBI Taxonomy" id="5061"/>
    <lineage>
        <taxon>Eukaryota</taxon>
        <taxon>Fungi</taxon>
        <taxon>Dikarya</taxon>
        <taxon>Ascomycota</taxon>
        <taxon>Pezizomycotina</taxon>
        <taxon>Eurotiomycetes</taxon>
        <taxon>Eurotiomycetidae</taxon>
        <taxon>Eurotiales</taxon>
        <taxon>Aspergillaceae</taxon>
        <taxon>Aspergillus</taxon>
        <taxon>Aspergillus subgen. Circumdati</taxon>
    </lineage>
</organism>
<evidence type="ECO:0000313" key="2">
    <source>
        <dbReference type="RefSeq" id="XP_059602793.1"/>
    </source>
</evidence>
<name>A0AAJ8E0E1_ASPNG</name>
<dbReference type="KEGG" id="ang:An16g08770"/>
<feature type="region of interest" description="Disordered" evidence="1">
    <location>
        <begin position="26"/>
        <end position="45"/>
    </location>
</feature>
<proteinExistence type="predicted"/>
<reference evidence="2" key="1">
    <citation type="submission" date="2025-02" db="EMBL/GenBank/DDBJ databases">
        <authorList>
            <consortium name="NCBI Genome Project"/>
        </authorList>
    </citation>
    <scope>NUCLEOTIDE SEQUENCE</scope>
</reference>
<dbReference type="AlphaFoldDB" id="A0AAJ8E0E1"/>
<dbReference type="RefSeq" id="XP_059602793.1">
    <property type="nucleotide sequence ID" value="XM_059745358.1"/>
</dbReference>
<reference evidence="2" key="2">
    <citation type="submission" date="2025-08" db="UniProtKB">
        <authorList>
            <consortium name="RefSeq"/>
        </authorList>
    </citation>
    <scope>IDENTIFICATION</scope>
</reference>
<dbReference type="VEuPathDB" id="FungiDB:An16g08770"/>
<protein>
    <submittedName>
        <fullName evidence="2">Uncharacterized protein</fullName>
    </submittedName>
</protein>
<accession>A0AAJ8E0E1</accession>
<feature type="compositionally biased region" description="Basic and acidic residues" evidence="1">
    <location>
        <begin position="33"/>
        <end position="43"/>
    </location>
</feature>